<dbReference type="Gene3D" id="2.60.40.10">
    <property type="entry name" value="Immunoglobulins"/>
    <property type="match status" value="1"/>
</dbReference>
<dbReference type="Pfam" id="PF18911">
    <property type="entry name" value="PKD_4"/>
    <property type="match status" value="1"/>
</dbReference>
<dbReference type="PROSITE" id="PS50093">
    <property type="entry name" value="PKD"/>
    <property type="match status" value="1"/>
</dbReference>
<feature type="domain" description="PKD" evidence="1">
    <location>
        <begin position="527"/>
        <end position="575"/>
    </location>
</feature>
<accession>A0A6J5MPV9</accession>
<sequence>MEFVYLDQVDAYGNYYINPSVPDKTPLKHIQDWRVAILKGDDGNTYQVRGYSGWYFQASSSTSEVDVNATANDEMDVIASRSDWRDFVMWWANKPAGYSDPTAPGVYYPKFYGIERLFMGLTEFGGHYFVSNGYTPVGSPPGTINFDRYAGPIRMSYLYGPHGDSTDHKIYHTMKMELLSKCTIEMSGKTPTIQNWSNLGSLIPAGNKVKITPGSDTLLIIDGQRGIRIRTNGWHAHFGDHIFKNSVSRQYRWGGNIEWVVAAGFAPYPDEPIQGTYLYSTDPVTGVTTYGSTLQLAGYHHWFLQQWCDNYPGRMDRYNIQAKASIWYKRATPPSPNAWSLPDPHRVVKGTYDLPVADEVAYSQAGVFETMHEPPDPLFNVEASFADSIGISFSFTQASNNWQYVHIEFFSSGSLIGSKFLKFDQVSTGSTSGYITFTEQIPWKRATSSGGGGYPDSGDPVVPTEETGAAEYANEGNMLCLPFGSRIPSILPTCGIQLTAIGSAGVAFTAVAYSTRNTTGISSAAISWGDGSSDSVTLGTSINHTWASVGSYTVTCIVNHTDGSTDSANTYVTVE</sequence>
<protein>
    <submittedName>
        <fullName evidence="2">PKD domain containing protein</fullName>
    </submittedName>
</protein>
<evidence type="ECO:0000313" key="2">
    <source>
        <dbReference type="EMBL" id="CAB4147090.1"/>
    </source>
</evidence>
<reference evidence="2" key="1">
    <citation type="submission" date="2020-04" db="EMBL/GenBank/DDBJ databases">
        <authorList>
            <person name="Chiriac C."/>
            <person name="Salcher M."/>
            <person name="Ghai R."/>
            <person name="Kavagutti S V."/>
        </authorList>
    </citation>
    <scope>NUCLEOTIDE SEQUENCE</scope>
</reference>
<dbReference type="SUPFAM" id="SSF49299">
    <property type="entry name" value="PKD domain"/>
    <property type="match status" value="1"/>
</dbReference>
<dbReference type="InterPro" id="IPR035986">
    <property type="entry name" value="PKD_dom_sf"/>
</dbReference>
<organism evidence="2">
    <name type="scientific">uncultured Caudovirales phage</name>
    <dbReference type="NCBI Taxonomy" id="2100421"/>
    <lineage>
        <taxon>Viruses</taxon>
        <taxon>Duplodnaviria</taxon>
        <taxon>Heunggongvirae</taxon>
        <taxon>Uroviricota</taxon>
        <taxon>Caudoviricetes</taxon>
        <taxon>Peduoviridae</taxon>
        <taxon>Maltschvirus</taxon>
        <taxon>Maltschvirus maltsch</taxon>
    </lineage>
</organism>
<evidence type="ECO:0000259" key="1">
    <source>
        <dbReference type="PROSITE" id="PS50093"/>
    </source>
</evidence>
<gene>
    <name evidence="2" type="ORF">UFOVP517_11</name>
</gene>
<name>A0A6J5MPV9_9CAUD</name>
<dbReference type="CDD" id="cd00146">
    <property type="entry name" value="PKD"/>
    <property type="match status" value="1"/>
</dbReference>
<dbReference type="InterPro" id="IPR000601">
    <property type="entry name" value="PKD_dom"/>
</dbReference>
<proteinExistence type="predicted"/>
<dbReference type="EMBL" id="LR796489">
    <property type="protein sequence ID" value="CAB4147090.1"/>
    <property type="molecule type" value="Genomic_DNA"/>
</dbReference>
<dbReference type="InterPro" id="IPR013783">
    <property type="entry name" value="Ig-like_fold"/>
</dbReference>